<dbReference type="Proteomes" id="UP000053820">
    <property type="component" value="Unassembled WGS sequence"/>
</dbReference>
<feature type="region of interest" description="Disordered" evidence="2">
    <location>
        <begin position="1"/>
        <end position="26"/>
    </location>
</feature>
<organism evidence="3 4">
    <name type="scientific">Hydnomerulius pinastri MD-312</name>
    <dbReference type="NCBI Taxonomy" id="994086"/>
    <lineage>
        <taxon>Eukaryota</taxon>
        <taxon>Fungi</taxon>
        <taxon>Dikarya</taxon>
        <taxon>Basidiomycota</taxon>
        <taxon>Agaricomycotina</taxon>
        <taxon>Agaricomycetes</taxon>
        <taxon>Agaricomycetidae</taxon>
        <taxon>Boletales</taxon>
        <taxon>Boletales incertae sedis</taxon>
        <taxon>Leucogyrophana</taxon>
    </lineage>
</organism>
<protein>
    <submittedName>
        <fullName evidence="3">Uncharacterized protein</fullName>
    </submittedName>
</protein>
<evidence type="ECO:0000313" key="3">
    <source>
        <dbReference type="EMBL" id="KIJ61258.1"/>
    </source>
</evidence>
<accession>A0A0C9W4C7</accession>
<reference evidence="3 4" key="1">
    <citation type="submission" date="2014-04" db="EMBL/GenBank/DDBJ databases">
        <title>Evolutionary Origins and Diversification of the Mycorrhizal Mutualists.</title>
        <authorList>
            <consortium name="DOE Joint Genome Institute"/>
            <consortium name="Mycorrhizal Genomics Consortium"/>
            <person name="Kohler A."/>
            <person name="Kuo A."/>
            <person name="Nagy L.G."/>
            <person name="Floudas D."/>
            <person name="Copeland A."/>
            <person name="Barry K.W."/>
            <person name="Cichocki N."/>
            <person name="Veneault-Fourrey C."/>
            <person name="LaButti K."/>
            <person name="Lindquist E.A."/>
            <person name="Lipzen A."/>
            <person name="Lundell T."/>
            <person name="Morin E."/>
            <person name="Murat C."/>
            <person name="Riley R."/>
            <person name="Ohm R."/>
            <person name="Sun H."/>
            <person name="Tunlid A."/>
            <person name="Henrissat B."/>
            <person name="Grigoriev I.V."/>
            <person name="Hibbett D.S."/>
            <person name="Martin F."/>
        </authorList>
    </citation>
    <scope>NUCLEOTIDE SEQUENCE [LARGE SCALE GENOMIC DNA]</scope>
    <source>
        <strain evidence="3 4">MD-312</strain>
    </source>
</reference>
<evidence type="ECO:0000313" key="4">
    <source>
        <dbReference type="Proteomes" id="UP000053820"/>
    </source>
</evidence>
<dbReference type="AlphaFoldDB" id="A0A0C9W4C7"/>
<gene>
    <name evidence="3" type="ORF">HYDPIDRAFT_116270</name>
</gene>
<proteinExistence type="predicted"/>
<evidence type="ECO:0000256" key="2">
    <source>
        <dbReference type="SAM" id="MobiDB-lite"/>
    </source>
</evidence>
<keyword evidence="4" id="KW-1185">Reference proteome</keyword>
<keyword evidence="1" id="KW-0175">Coiled coil</keyword>
<sequence length="224" mass="24725">MISLPAQPISVPAMTPGRSYETNPFQSPIKGSIFTSPVALDTEARQGNILATACLLLEQLQELESMCSTTEDRLQRKRQTLKELEDLISESNADVSGSPACPTNTPVSNRFVRLTSPRLRGLFDRRTVPKGTLVKFKNLETIRRSGSTTMKKRHCALCFRSGQPGFQRPRNSRPNCIFKAKLYHSRTTPSDQKWTLRCPGKQIATVPASLHASLPIGATRACAA</sequence>
<feature type="coiled-coil region" evidence="1">
    <location>
        <begin position="60"/>
        <end position="94"/>
    </location>
</feature>
<evidence type="ECO:0000256" key="1">
    <source>
        <dbReference type="SAM" id="Coils"/>
    </source>
</evidence>
<dbReference type="OrthoDB" id="2681236at2759"/>
<dbReference type="HOGENOM" id="CLU_1235172_0_0_1"/>
<name>A0A0C9W4C7_9AGAM</name>
<dbReference type="EMBL" id="KN839864">
    <property type="protein sequence ID" value="KIJ61258.1"/>
    <property type="molecule type" value="Genomic_DNA"/>
</dbReference>